<name>A0A3M0GGC5_9FLAO</name>
<protein>
    <submittedName>
        <fullName evidence="1">DUF1800 domain-containing protein</fullName>
    </submittedName>
</protein>
<sequence>MNPQEIKHLYWRAGFGISPKALSKLEDASRGEVVDTLFEAAKTIKPLEMDLSAFEVLKQPRARKMMEDKKFRELAQKGRKMVKDLNYAWLSRMSEPESVLREKMTLFWTNVFVCRDNAIWHILPYHNLLREHALGNFGDFVKAVAKAPSMSKYLNNRQNRKEKPNENFARELMELFTLGVGNYTEQDIKESARAFTGWSFDRNGDFLLRVRQHDEGVKTFMDETGNWDGDDIIDIILKQKQCARHICTKVYAYFVNPEINSRRVEALTDFFYQDYDIERLMRHIFESDWFYEAQHLGAKIKSPVELMVGIQNVVPVKFQKKKQLLFLQRMMGQVLLDPLNVAGWKGNRSWIDSNTLMFRMNLPSAILANAVIEFSEKGEFEDSLEDYYEAEKTKRRFLKTEPDWSNFEENYVNPLQVGAITLSRNAEVVLKKRLQQHILQAPLDKDTERLLENLESSTTQAYCIQLMSLPEYQMC</sequence>
<reference evidence="1 2" key="1">
    <citation type="submission" date="2018-10" db="EMBL/GenBank/DDBJ databases">
        <title>Dokdonia luteus sp. nov., isolated from sea water.</title>
        <authorList>
            <person name="Zhou L.Y."/>
            <person name="Du Z.J."/>
        </authorList>
    </citation>
    <scope>NUCLEOTIDE SEQUENCE [LARGE SCALE GENOMIC DNA]</scope>
    <source>
        <strain evidence="1 2">SH27</strain>
    </source>
</reference>
<gene>
    <name evidence="1" type="ORF">EAX61_01880</name>
</gene>
<evidence type="ECO:0000313" key="1">
    <source>
        <dbReference type="EMBL" id="RMB64151.1"/>
    </source>
</evidence>
<dbReference type="Proteomes" id="UP000281985">
    <property type="component" value="Unassembled WGS sequence"/>
</dbReference>
<evidence type="ECO:0000313" key="2">
    <source>
        <dbReference type="Proteomes" id="UP000281985"/>
    </source>
</evidence>
<dbReference type="AlphaFoldDB" id="A0A3M0GGC5"/>
<proteinExistence type="predicted"/>
<keyword evidence="2" id="KW-1185">Reference proteome</keyword>
<dbReference type="InterPro" id="IPR014917">
    <property type="entry name" value="DUF1800"/>
</dbReference>
<organism evidence="1 2">
    <name type="scientific">Dokdonia sinensis</name>
    <dbReference type="NCBI Taxonomy" id="2479847"/>
    <lineage>
        <taxon>Bacteria</taxon>
        <taxon>Pseudomonadati</taxon>
        <taxon>Bacteroidota</taxon>
        <taxon>Flavobacteriia</taxon>
        <taxon>Flavobacteriales</taxon>
        <taxon>Flavobacteriaceae</taxon>
        <taxon>Dokdonia</taxon>
    </lineage>
</organism>
<accession>A0A3M0GGC5</accession>
<dbReference type="RefSeq" id="WP_121915947.1">
    <property type="nucleotide sequence ID" value="NZ_REFV01000001.1"/>
</dbReference>
<dbReference type="OrthoDB" id="9772295at2"/>
<dbReference type="Pfam" id="PF08811">
    <property type="entry name" value="DUF1800"/>
    <property type="match status" value="1"/>
</dbReference>
<dbReference type="EMBL" id="REFV01000001">
    <property type="protein sequence ID" value="RMB64151.1"/>
    <property type="molecule type" value="Genomic_DNA"/>
</dbReference>
<comment type="caution">
    <text evidence="1">The sequence shown here is derived from an EMBL/GenBank/DDBJ whole genome shotgun (WGS) entry which is preliminary data.</text>
</comment>